<dbReference type="AlphaFoldDB" id="A0A6J7N788"/>
<evidence type="ECO:0000313" key="2">
    <source>
        <dbReference type="EMBL" id="CAB4985934.1"/>
    </source>
</evidence>
<reference evidence="2" key="1">
    <citation type="submission" date="2020-05" db="EMBL/GenBank/DDBJ databases">
        <authorList>
            <person name="Chiriac C."/>
            <person name="Salcher M."/>
            <person name="Ghai R."/>
            <person name="Kavagutti S V."/>
        </authorList>
    </citation>
    <scope>NUCLEOTIDE SEQUENCE</scope>
</reference>
<dbReference type="EMBL" id="CAFAAQ010000075">
    <property type="protein sequence ID" value="CAB4808092.1"/>
    <property type="molecule type" value="Genomic_DNA"/>
</dbReference>
<name>A0A6J7N788_9ZZZZ</name>
<dbReference type="EMBL" id="CAFBOG010000125">
    <property type="protein sequence ID" value="CAB4985934.1"/>
    <property type="molecule type" value="Genomic_DNA"/>
</dbReference>
<evidence type="ECO:0000313" key="1">
    <source>
        <dbReference type="EMBL" id="CAB4808092.1"/>
    </source>
</evidence>
<protein>
    <submittedName>
        <fullName evidence="2">Unannotated protein</fullName>
    </submittedName>
</protein>
<organism evidence="2">
    <name type="scientific">freshwater metagenome</name>
    <dbReference type="NCBI Taxonomy" id="449393"/>
    <lineage>
        <taxon>unclassified sequences</taxon>
        <taxon>metagenomes</taxon>
        <taxon>ecological metagenomes</taxon>
    </lineage>
</organism>
<accession>A0A6J7N788</accession>
<gene>
    <name evidence="1" type="ORF">UFOPK3046_00965</name>
    <name evidence="2" type="ORF">UFOPK3914_01312</name>
</gene>
<proteinExistence type="predicted"/>
<sequence length="69" mass="7267">MLYPIPVLAFVHVADDLLWTDLGLELDALPAQDAFNNAAWFDVALHGAAVSGALGGGGCGGRTHARMYR</sequence>